<dbReference type="Proteomes" id="UP000032304">
    <property type="component" value="Chromosome 9"/>
</dbReference>
<keyword evidence="3" id="KW-1185">Reference proteome</keyword>
<dbReference type="EMBL" id="JABEZZ010000009">
    <property type="protein sequence ID" value="MBA0594078.1"/>
    <property type="molecule type" value="Genomic_DNA"/>
</dbReference>
<protein>
    <submittedName>
        <fullName evidence="1">Uncharacterized protein</fullName>
    </submittedName>
</protein>
<evidence type="ECO:0000313" key="2">
    <source>
        <dbReference type="EMBL" id="MBA0594078.1"/>
    </source>
</evidence>
<reference evidence="1 3" key="1">
    <citation type="journal article" date="2012" name="Nature">
        <title>Repeated polyploidization of Gossypium genomes and the evolution of spinnable cotton fibres.</title>
        <authorList>
            <person name="Paterson A.H."/>
            <person name="Wendel J.F."/>
            <person name="Gundlach H."/>
            <person name="Guo H."/>
            <person name="Jenkins J."/>
            <person name="Jin D."/>
            <person name="Llewellyn D."/>
            <person name="Showmaker K.C."/>
            <person name="Shu S."/>
            <person name="Udall J."/>
            <person name="Yoo M.J."/>
            <person name="Byers R."/>
            <person name="Chen W."/>
            <person name="Doron-Faigenboim A."/>
            <person name="Duke M.V."/>
            <person name="Gong L."/>
            <person name="Grimwood J."/>
            <person name="Grover C."/>
            <person name="Grupp K."/>
            <person name="Hu G."/>
            <person name="Lee T.H."/>
            <person name="Li J."/>
            <person name="Lin L."/>
            <person name="Liu T."/>
            <person name="Marler B.S."/>
            <person name="Page J.T."/>
            <person name="Roberts A.W."/>
            <person name="Romanel E."/>
            <person name="Sanders W.S."/>
            <person name="Szadkowski E."/>
            <person name="Tan X."/>
            <person name="Tang H."/>
            <person name="Xu C."/>
            <person name="Wang J."/>
            <person name="Wang Z."/>
            <person name="Zhang D."/>
            <person name="Zhang L."/>
            <person name="Ashrafi H."/>
            <person name="Bedon F."/>
            <person name="Bowers J.E."/>
            <person name="Brubaker C.L."/>
            <person name="Chee P.W."/>
            <person name="Das S."/>
            <person name="Gingle A.R."/>
            <person name="Haigler C.H."/>
            <person name="Harker D."/>
            <person name="Hoffmann L.V."/>
            <person name="Hovav R."/>
            <person name="Jones D.C."/>
            <person name="Lemke C."/>
            <person name="Mansoor S."/>
            <person name="ur Rahman M."/>
            <person name="Rainville L.N."/>
            <person name="Rambani A."/>
            <person name="Reddy U.K."/>
            <person name="Rong J.K."/>
            <person name="Saranga Y."/>
            <person name="Scheffler B.E."/>
            <person name="Scheffler J.A."/>
            <person name="Stelly D.M."/>
            <person name="Triplett B.A."/>
            <person name="Van Deynze A."/>
            <person name="Vaslin M.F."/>
            <person name="Waghmare V.N."/>
            <person name="Walford S.A."/>
            <person name="Wright R.J."/>
            <person name="Zaki E.A."/>
            <person name="Zhang T."/>
            <person name="Dennis E.S."/>
            <person name="Mayer K.F."/>
            <person name="Peterson D.G."/>
            <person name="Rokhsar D.S."/>
            <person name="Wang X."/>
            <person name="Schmutz J."/>
        </authorList>
    </citation>
    <scope>NUCLEOTIDE SEQUENCE [LARGE SCALE GENOMIC DNA]</scope>
</reference>
<name>A0A0D2TCT0_GOSRA</name>
<dbReference type="EMBL" id="CM001748">
    <property type="protein sequence ID" value="KJB54429.1"/>
    <property type="molecule type" value="Genomic_DNA"/>
</dbReference>
<dbReference type="AlphaFoldDB" id="A0A0D2TCT0"/>
<dbReference type="Proteomes" id="UP000593578">
    <property type="component" value="Unassembled WGS sequence"/>
</dbReference>
<dbReference type="Gramene" id="KJB54429">
    <property type="protein sequence ID" value="KJB54429"/>
    <property type="gene ID" value="B456_009G033600"/>
</dbReference>
<gene>
    <name evidence="1" type="ORF">B456_009G033600</name>
    <name evidence="2" type="ORF">Gorai_010999</name>
</gene>
<reference evidence="2" key="3">
    <citation type="submission" date="2020-04" db="EMBL/GenBank/DDBJ databases">
        <authorList>
            <person name="Grover C.E."/>
            <person name="Arick M.A. II"/>
            <person name="Thrash A."/>
            <person name="Conover J.L."/>
            <person name="Sanders W.S."/>
            <person name="Peterson D.G."/>
            <person name="Scheffler J.A."/>
            <person name="Scheffler B.E."/>
            <person name="Wendel J.F."/>
        </authorList>
    </citation>
    <scope>NUCLEOTIDE SEQUENCE</scope>
    <source>
        <strain evidence="2">8</strain>
        <tissue evidence="2">Leaf</tissue>
    </source>
</reference>
<sequence length="107" mass="12225">MKSGGNTGNCREDAALIEDNKLTASGGRVNVKPKMKKTSKSLLAPMRTGWWGSLGRKDLQIINHNSHQGKPWCDDTINRQEIEPMETSWRRRHCNNQCTNFTKRREA</sequence>
<evidence type="ECO:0000313" key="1">
    <source>
        <dbReference type="EMBL" id="KJB54429.1"/>
    </source>
</evidence>
<reference evidence="2 4" key="2">
    <citation type="journal article" date="2019" name="Genome Biol. Evol.">
        <title>Insights into the evolution of the New World diploid cottons (Gossypium, subgenus Houzingenia) based on genome sequencing.</title>
        <authorList>
            <person name="Grover C.E."/>
            <person name="Arick M.A. 2nd"/>
            <person name="Thrash A."/>
            <person name="Conover J.L."/>
            <person name="Sanders W.S."/>
            <person name="Peterson D.G."/>
            <person name="Frelichowski J.E."/>
            <person name="Scheffler J.A."/>
            <person name="Scheffler B.E."/>
            <person name="Wendel J.F."/>
        </authorList>
    </citation>
    <scope>NUCLEOTIDE SEQUENCE [LARGE SCALE GENOMIC DNA]</scope>
    <source>
        <strain evidence="2">8</strain>
        <tissue evidence="2">Leaf</tissue>
    </source>
</reference>
<organism evidence="1 3">
    <name type="scientific">Gossypium raimondii</name>
    <name type="common">Peruvian cotton</name>
    <name type="synonym">Gossypium klotzschianum subsp. raimondii</name>
    <dbReference type="NCBI Taxonomy" id="29730"/>
    <lineage>
        <taxon>Eukaryota</taxon>
        <taxon>Viridiplantae</taxon>
        <taxon>Streptophyta</taxon>
        <taxon>Embryophyta</taxon>
        <taxon>Tracheophyta</taxon>
        <taxon>Spermatophyta</taxon>
        <taxon>Magnoliopsida</taxon>
        <taxon>eudicotyledons</taxon>
        <taxon>Gunneridae</taxon>
        <taxon>Pentapetalae</taxon>
        <taxon>rosids</taxon>
        <taxon>malvids</taxon>
        <taxon>Malvales</taxon>
        <taxon>Malvaceae</taxon>
        <taxon>Malvoideae</taxon>
        <taxon>Gossypium</taxon>
    </lineage>
</organism>
<dbReference type="OMA" id="INHNSHQ"/>
<accession>A0A0D2TCT0</accession>
<proteinExistence type="predicted"/>
<evidence type="ECO:0000313" key="3">
    <source>
        <dbReference type="Proteomes" id="UP000032304"/>
    </source>
</evidence>
<evidence type="ECO:0000313" key="4">
    <source>
        <dbReference type="Proteomes" id="UP000593578"/>
    </source>
</evidence>